<dbReference type="InterPro" id="IPR032534">
    <property type="entry name" value="EcxA_zinc-bd"/>
</dbReference>
<dbReference type="InterPro" id="IPR033428">
    <property type="entry name" value="DUF5118"/>
</dbReference>
<keyword evidence="7" id="KW-1185">Reference proteome</keyword>
<evidence type="ECO:0000259" key="5">
    <source>
        <dbReference type="Pfam" id="PF17162"/>
    </source>
</evidence>
<dbReference type="OrthoDB" id="9776599at2"/>
<feature type="region of interest" description="Disordered" evidence="1">
    <location>
        <begin position="19"/>
        <end position="47"/>
    </location>
</feature>
<feature type="compositionally biased region" description="Gly residues" evidence="1">
    <location>
        <begin position="35"/>
        <end position="46"/>
    </location>
</feature>
<accession>A0A4R6J0Z3</accession>
<comment type="caution">
    <text evidence="6">The sequence shown here is derived from an EMBL/GenBank/DDBJ whole genome shotgun (WGS) entry which is preliminary data.</text>
</comment>
<evidence type="ECO:0000259" key="4">
    <source>
        <dbReference type="Pfam" id="PF17148"/>
    </source>
</evidence>
<evidence type="ECO:0000313" key="7">
    <source>
        <dbReference type="Proteomes" id="UP000295741"/>
    </source>
</evidence>
<dbReference type="EMBL" id="SNWP01000010">
    <property type="protein sequence ID" value="TDO28864.1"/>
    <property type="molecule type" value="Genomic_DNA"/>
</dbReference>
<dbReference type="InterPro" id="IPR033413">
    <property type="entry name" value="DUF5117"/>
</dbReference>
<dbReference type="RefSeq" id="WP_133473482.1">
    <property type="nucleotide sequence ID" value="NZ_SNWP01000010.1"/>
</dbReference>
<dbReference type="GO" id="GO:0008237">
    <property type="term" value="F:metallopeptidase activity"/>
    <property type="evidence" value="ECO:0007669"/>
    <property type="project" value="InterPro"/>
</dbReference>
<feature type="chain" id="PRO_5020556346" evidence="2">
    <location>
        <begin position="19"/>
        <end position="859"/>
    </location>
</feature>
<proteinExistence type="predicted"/>
<dbReference type="PANTHER" id="PTHR38478">
    <property type="entry name" value="PEPTIDASE M1A AND M12B"/>
    <property type="match status" value="1"/>
</dbReference>
<feature type="domain" description="EcxA zinc-binding" evidence="3">
    <location>
        <begin position="447"/>
        <end position="760"/>
    </location>
</feature>
<feature type="signal peptide" evidence="2">
    <location>
        <begin position="1"/>
        <end position="18"/>
    </location>
</feature>
<dbReference type="Proteomes" id="UP000295741">
    <property type="component" value="Unassembled WGS sequence"/>
</dbReference>
<evidence type="ECO:0000256" key="1">
    <source>
        <dbReference type="SAM" id="MobiDB-lite"/>
    </source>
</evidence>
<sequence length="859" mass="95187">MRNYFIAAALLASTVSVAQTRDTSRPAGTPQISNLGGGFPGAGGAARSGPRAYRDVITNKAISQKGMVTVHKVEDKYYFEVPNSILGREILAVTRYVKVPAISGNGRGAYGGEVANQQTLAFEKGPNSNIFLRTITLINAADPKDDIYKAVTNSNLNAIAAAFPIAAYGKDSASVVLDVTDYFKGDNQVVSINANIKRSLGLGPISADRSYIQKISTYPINTEIRTVKTFTAGGGGAAIVIGGGGGGANIPAANAAGAVTIELNTSMLLLPEKPMTPRIADKRVGFFTDDYVLFGDNQQKVENKEFAVRWRLEPKDEDVEKWKRGELVEPKKPIIYYIDPATPKVWRKHLILGINDWQKAFEKAGFKNAIMGKEWPENDTTMSLEDARYSVVRYFASPTENAYGPNVHDPRSGEILESHIGWYHNVMKLVHDWYMIQTAATDPRARKMKFDDDLMGDLIRFVSSHEVGHTLGLRHNMGSSSKTPVEKLRDKAWVEANGHTASIMDYARFNYVAQPEDNITKDGLYPRIGEYDAWAMRWGYGYIPGATEEEVKKNSNKLVTETLKANPRTWFGTYESGNQSDPRSQSEDLSDNAVKASDYGIKNLQRILANLVEWTKEEGDQNENIATMYGQLLGQYRRYYGHVARNIGGVYETFKVAEQDEPVYEPTPKAMQRDALAYMNRQVFQTPKWLIDKKIWDKINAPGTADPLASAQEGALATLLTLDRLNRMQYAAERFGADKAYSAIEMMNDLQTDLFSELKSNKAIDNYRRMLQKSYVEKLNNLLNPASNNATTIILGGGGFTNPYASGANSRSDVYSIARAQLTQLRAQVNAAAATNSDRMSKIHLQDLAEKIKRALDPK</sequence>
<dbReference type="Gene3D" id="3.40.390.10">
    <property type="entry name" value="Collagenase (Catalytic Domain)"/>
    <property type="match status" value="1"/>
</dbReference>
<protein>
    <submittedName>
        <fullName evidence="6">Uncharacterized protein DUF5118</fullName>
    </submittedName>
</protein>
<keyword evidence="2" id="KW-0732">Signal</keyword>
<dbReference type="PANTHER" id="PTHR38478:SF1">
    <property type="entry name" value="ZINC DEPENDENT METALLOPROTEASE DOMAIN LIPOPROTEIN"/>
    <property type="match status" value="1"/>
</dbReference>
<dbReference type="InterPro" id="IPR034032">
    <property type="entry name" value="Zn_MMP-like_bac"/>
</dbReference>
<evidence type="ECO:0000313" key="6">
    <source>
        <dbReference type="EMBL" id="TDO28864.1"/>
    </source>
</evidence>
<feature type="region of interest" description="Disordered" evidence="1">
    <location>
        <begin position="570"/>
        <end position="592"/>
    </location>
</feature>
<organism evidence="6 7">
    <name type="scientific">Sediminibacterium goheungense</name>
    <dbReference type="NCBI Taxonomy" id="1086393"/>
    <lineage>
        <taxon>Bacteria</taxon>
        <taxon>Pseudomonadati</taxon>
        <taxon>Bacteroidota</taxon>
        <taxon>Chitinophagia</taxon>
        <taxon>Chitinophagales</taxon>
        <taxon>Chitinophagaceae</taxon>
        <taxon>Sediminibacterium</taxon>
    </lineage>
</organism>
<dbReference type="Pfam" id="PF17148">
    <property type="entry name" value="DUF5117"/>
    <property type="match status" value="1"/>
</dbReference>
<dbReference type="AlphaFoldDB" id="A0A4R6J0Z3"/>
<dbReference type="CDD" id="cd04276">
    <property type="entry name" value="ZnMc_MMP_like_2"/>
    <property type="match status" value="1"/>
</dbReference>
<dbReference type="InterPro" id="IPR024079">
    <property type="entry name" value="MetalloPept_cat_dom_sf"/>
</dbReference>
<gene>
    <name evidence="6" type="ORF">BC659_0945</name>
</gene>
<dbReference type="SUPFAM" id="SSF55486">
    <property type="entry name" value="Metalloproteases ('zincins'), catalytic domain"/>
    <property type="match status" value="1"/>
</dbReference>
<evidence type="ECO:0000256" key="2">
    <source>
        <dbReference type="SAM" id="SignalP"/>
    </source>
</evidence>
<evidence type="ECO:0000259" key="3">
    <source>
        <dbReference type="Pfam" id="PF16313"/>
    </source>
</evidence>
<dbReference type="Pfam" id="PF17162">
    <property type="entry name" value="DUF5118"/>
    <property type="match status" value="1"/>
</dbReference>
<feature type="domain" description="DUF5118" evidence="5">
    <location>
        <begin position="50"/>
        <end position="99"/>
    </location>
</feature>
<name>A0A4R6J0Z3_9BACT</name>
<feature type="domain" description="DUF5117" evidence="4">
    <location>
        <begin position="112"/>
        <end position="315"/>
    </location>
</feature>
<dbReference type="Pfam" id="PF16313">
    <property type="entry name" value="DUF4953"/>
    <property type="match status" value="1"/>
</dbReference>
<reference evidence="6 7" key="1">
    <citation type="submission" date="2019-03" db="EMBL/GenBank/DDBJ databases">
        <title>Genomic Encyclopedia of Archaeal and Bacterial Type Strains, Phase II (KMG-II): from individual species to whole genera.</title>
        <authorList>
            <person name="Goeker M."/>
        </authorList>
    </citation>
    <scope>NUCLEOTIDE SEQUENCE [LARGE SCALE GENOMIC DNA]</scope>
    <source>
        <strain evidence="6 7">DSM 28323</strain>
    </source>
</reference>